<evidence type="ECO:0000256" key="1">
    <source>
        <dbReference type="SAM" id="SignalP"/>
    </source>
</evidence>
<evidence type="ECO:0000313" key="2">
    <source>
        <dbReference type="EMBL" id="JAH38164.1"/>
    </source>
</evidence>
<name>A0A0E9S9S4_ANGAN</name>
<feature type="chain" id="PRO_5002432050" description="Secreted protein" evidence="1">
    <location>
        <begin position="25"/>
        <end position="68"/>
    </location>
</feature>
<dbReference type="EMBL" id="GBXM01070413">
    <property type="protein sequence ID" value="JAH38164.1"/>
    <property type="molecule type" value="Transcribed_RNA"/>
</dbReference>
<proteinExistence type="predicted"/>
<accession>A0A0E9S9S4</accession>
<feature type="signal peptide" evidence="1">
    <location>
        <begin position="1"/>
        <end position="24"/>
    </location>
</feature>
<keyword evidence="1" id="KW-0732">Signal</keyword>
<reference evidence="2" key="2">
    <citation type="journal article" date="2015" name="Fish Shellfish Immunol.">
        <title>Early steps in the European eel (Anguilla anguilla)-Vibrio vulnificus interaction in the gills: Role of the RtxA13 toxin.</title>
        <authorList>
            <person name="Callol A."/>
            <person name="Pajuelo D."/>
            <person name="Ebbesson L."/>
            <person name="Teles M."/>
            <person name="MacKenzie S."/>
            <person name="Amaro C."/>
        </authorList>
    </citation>
    <scope>NUCLEOTIDE SEQUENCE</scope>
</reference>
<protein>
    <recommendedName>
        <fullName evidence="3">Secreted protein</fullName>
    </recommendedName>
</protein>
<sequence>MAICCKCASQFVFLFAFKLDFVLYTCVYFCEIACDEGGCQINNFKNNNLRNNNINTAAMIRLVTFINQ</sequence>
<organism evidence="2">
    <name type="scientific">Anguilla anguilla</name>
    <name type="common">European freshwater eel</name>
    <name type="synonym">Muraena anguilla</name>
    <dbReference type="NCBI Taxonomy" id="7936"/>
    <lineage>
        <taxon>Eukaryota</taxon>
        <taxon>Metazoa</taxon>
        <taxon>Chordata</taxon>
        <taxon>Craniata</taxon>
        <taxon>Vertebrata</taxon>
        <taxon>Euteleostomi</taxon>
        <taxon>Actinopterygii</taxon>
        <taxon>Neopterygii</taxon>
        <taxon>Teleostei</taxon>
        <taxon>Anguilliformes</taxon>
        <taxon>Anguillidae</taxon>
        <taxon>Anguilla</taxon>
    </lineage>
</organism>
<evidence type="ECO:0008006" key="3">
    <source>
        <dbReference type="Google" id="ProtNLM"/>
    </source>
</evidence>
<dbReference type="AlphaFoldDB" id="A0A0E9S9S4"/>
<reference evidence="2" key="1">
    <citation type="submission" date="2014-11" db="EMBL/GenBank/DDBJ databases">
        <authorList>
            <person name="Amaro Gonzalez C."/>
        </authorList>
    </citation>
    <scope>NUCLEOTIDE SEQUENCE</scope>
</reference>